<dbReference type="STRING" id="3659.A0A0A0KTG4"/>
<dbReference type="Proteomes" id="UP000029981">
    <property type="component" value="Chromosome 4"/>
</dbReference>
<evidence type="ECO:0000259" key="3">
    <source>
        <dbReference type="Pfam" id="PF24788"/>
    </source>
</evidence>
<feature type="transmembrane region" description="Helical" evidence="2">
    <location>
        <begin position="66"/>
        <end position="85"/>
    </location>
</feature>
<organism evidence="4 5">
    <name type="scientific">Cucumis sativus</name>
    <name type="common">Cucumber</name>
    <dbReference type="NCBI Taxonomy" id="3659"/>
    <lineage>
        <taxon>Eukaryota</taxon>
        <taxon>Viridiplantae</taxon>
        <taxon>Streptophyta</taxon>
        <taxon>Embryophyta</taxon>
        <taxon>Tracheophyta</taxon>
        <taxon>Spermatophyta</taxon>
        <taxon>Magnoliopsida</taxon>
        <taxon>eudicotyledons</taxon>
        <taxon>Gunneridae</taxon>
        <taxon>Pentapetalae</taxon>
        <taxon>rosids</taxon>
        <taxon>fabids</taxon>
        <taxon>Cucurbitales</taxon>
        <taxon>Cucurbitaceae</taxon>
        <taxon>Benincaseae</taxon>
        <taxon>Cucumis</taxon>
    </lineage>
</organism>
<keyword evidence="2" id="KW-0812">Transmembrane</keyword>
<dbReference type="PANTHER" id="PTHR34674:SF1">
    <property type="entry name" value="PHOSPHATIDYLCHOLINE:DIACYLGLYCEROL CHOLINEPHOSPHOTRANSFERASE 1-RELATED"/>
    <property type="match status" value="1"/>
</dbReference>
<dbReference type="InterPro" id="IPR055311">
    <property type="entry name" value="PDCT1/2-like"/>
</dbReference>
<dbReference type="Pfam" id="PF24788">
    <property type="entry name" value="AtPDCT1_2"/>
    <property type="match status" value="1"/>
</dbReference>
<evidence type="ECO:0000313" key="5">
    <source>
        <dbReference type="Proteomes" id="UP000029981"/>
    </source>
</evidence>
<feature type="transmembrane region" description="Helical" evidence="2">
    <location>
        <begin position="147"/>
        <end position="164"/>
    </location>
</feature>
<keyword evidence="5" id="KW-1185">Reference proteome</keyword>
<evidence type="ECO:0000256" key="1">
    <source>
        <dbReference type="SAM" id="MobiDB-lite"/>
    </source>
</evidence>
<accession>A0A0A0KTG4</accession>
<feature type="transmembrane region" description="Helical" evidence="2">
    <location>
        <begin position="118"/>
        <end position="140"/>
    </location>
</feature>
<proteinExistence type="predicted"/>
<reference evidence="4 5" key="4">
    <citation type="journal article" date="2011" name="BMC Genomics">
        <title>RNA-Seq improves annotation of protein-coding genes in the cucumber genome.</title>
        <authorList>
            <person name="Li Z."/>
            <person name="Zhang Z."/>
            <person name="Yan P."/>
            <person name="Huang S."/>
            <person name="Fei Z."/>
            <person name="Lin K."/>
        </authorList>
    </citation>
    <scope>NUCLEOTIDE SEQUENCE [LARGE SCALE GENOMIC DNA]</scope>
    <source>
        <strain evidence="5">cv. 9930</strain>
    </source>
</reference>
<dbReference type="KEGG" id="csv:101213232"/>
<feature type="transmembrane region" description="Helical" evidence="2">
    <location>
        <begin position="184"/>
        <end position="202"/>
    </location>
</feature>
<keyword evidence="2" id="KW-1133">Transmembrane helix</keyword>
<dbReference type="EMBL" id="CM002925">
    <property type="protein sequence ID" value="KGN52910.1"/>
    <property type="molecule type" value="Genomic_DNA"/>
</dbReference>
<dbReference type="PANTHER" id="PTHR34674">
    <property type="entry name" value="PHOSPHATIDYLCHOLINE:DIACYLGLYCEROL CHOLINEPHOSPHOTRANSFERASE 1-RELATED"/>
    <property type="match status" value="1"/>
</dbReference>
<dbReference type="OMA" id="TILVGMQ"/>
<dbReference type="Gramene" id="KGN52910">
    <property type="protein sequence ID" value="KGN52910"/>
    <property type="gene ID" value="Csa_4G006170"/>
</dbReference>
<dbReference type="GO" id="GO:0004142">
    <property type="term" value="F:diacylglycerol cholinephosphotransferase activity"/>
    <property type="evidence" value="ECO:0000318"/>
    <property type="project" value="GO_Central"/>
</dbReference>
<protein>
    <recommendedName>
        <fullName evidence="3">AtPDCT1/2 transmembrane domain-containing protein</fullName>
    </recommendedName>
</protein>
<gene>
    <name evidence="4" type="ORF">Csa_4G006170</name>
</gene>
<evidence type="ECO:0000313" key="4">
    <source>
        <dbReference type="EMBL" id="KGN52910.1"/>
    </source>
</evidence>
<reference evidence="4 5" key="1">
    <citation type="journal article" date="2009" name="Nat. Genet.">
        <title>The genome of the cucumber, Cucumis sativus L.</title>
        <authorList>
            <person name="Huang S."/>
            <person name="Li R."/>
            <person name="Zhang Z."/>
            <person name="Li L."/>
            <person name="Gu X."/>
            <person name="Fan W."/>
            <person name="Lucas W.J."/>
            <person name="Wang X."/>
            <person name="Xie B."/>
            <person name="Ni P."/>
            <person name="Ren Y."/>
            <person name="Zhu H."/>
            <person name="Li J."/>
            <person name="Lin K."/>
            <person name="Jin W."/>
            <person name="Fei Z."/>
            <person name="Li G."/>
            <person name="Staub J."/>
            <person name="Kilian A."/>
            <person name="van der Vossen E.A."/>
            <person name="Wu Y."/>
            <person name="Guo J."/>
            <person name="He J."/>
            <person name="Jia Z."/>
            <person name="Ren Y."/>
            <person name="Tian G."/>
            <person name="Lu Y."/>
            <person name="Ruan J."/>
            <person name="Qian W."/>
            <person name="Wang M."/>
            <person name="Huang Q."/>
            <person name="Li B."/>
            <person name="Xuan Z."/>
            <person name="Cao J."/>
            <person name="Asan"/>
            <person name="Wu Z."/>
            <person name="Zhang J."/>
            <person name="Cai Q."/>
            <person name="Bai Y."/>
            <person name="Zhao B."/>
            <person name="Han Y."/>
            <person name="Li Y."/>
            <person name="Li X."/>
            <person name="Wang S."/>
            <person name="Shi Q."/>
            <person name="Liu S."/>
            <person name="Cho W.K."/>
            <person name="Kim J.Y."/>
            <person name="Xu Y."/>
            <person name="Heller-Uszynska K."/>
            <person name="Miao H."/>
            <person name="Cheng Z."/>
            <person name="Zhang S."/>
            <person name="Wu J."/>
            <person name="Yang Y."/>
            <person name="Kang H."/>
            <person name="Li M."/>
            <person name="Liang H."/>
            <person name="Ren X."/>
            <person name="Shi Z."/>
            <person name="Wen M."/>
            <person name="Jian M."/>
            <person name="Yang H."/>
            <person name="Zhang G."/>
            <person name="Yang Z."/>
            <person name="Chen R."/>
            <person name="Liu S."/>
            <person name="Li J."/>
            <person name="Ma L."/>
            <person name="Liu H."/>
            <person name="Zhou Y."/>
            <person name="Zhao J."/>
            <person name="Fang X."/>
            <person name="Li G."/>
            <person name="Fang L."/>
            <person name="Li Y."/>
            <person name="Liu D."/>
            <person name="Zheng H."/>
            <person name="Zhang Y."/>
            <person name="Qin N."/>
            <person name="Li Z."/>
            <person name="Yang G."/>
            <person name="Yang S."/>
            <person name="Bolund L."/>
            <person name="Kristiansen K."/>
            <person name="Zheng H."/>
            <person name="Li S."/>
            <person name="Zhang X."/>
            <person name="Yang H."/>
            <person name="Wang J."/>
            <person name="Sun R."/>
            <person name="Zhang B."/>
            <person name="Jiang S."/>
            <person name="Wang J."/>
            <person name="Du Y."/>
            <person name="Li S."/>
        </authorList>
    </citation>
    <scope>NUCLEOTIDE SEQUENCE [LARGE SCALE GENOMIC DNA]</scope>
    <source>
        <strain evidence="5">cv. 9930</strain>
    </source>
</reference>
<sequence>MAFDGSATPTTNNLRQRNSNGGGGKVVNKDLNGGGNCYKGTGMGIGKASFMRWRVEDVAYAAKNHWIPCIFGLGMLFFVHVEYTLRMVPPASPPFDLGFVITRSLHRVLSSWPELNTLLAALNTVFVAMQTSYILWTWLIEGRLRPTLAAVFTFTCRGILGYSTQLPLPQGFLGSEMDFPVGNISFFLFFSGHVAGSVIASLDMRRVQRWGLAWTFDFLNLLQVIRLLGTRGHYTIDLAVGVGAGFLFDSLAGHYEACLQRKNLDNKLAKTFT</sequence>
<name>A0A0A0KTG4_CUCSA</name>
<feature type="compositionally biased region" description="Polar residues" evidence="1">
    <location>
        <begin position="7"/>
        <end position="17"/>
    </location>
</feature>
<feature type="domain" description="AtPDCT1/2 transmembrane" evidence="3">
    <location>
        <begin position="95"/>
        <end position="253"/>
    </location>
</feature>
<dbReference type="InterPro" id="IPR056361">
    <property type="entry name" value="AtPDCT1_2_TM_dom"/>
</dbReference>
<dbReference type="AlphaFoldDB" id="A0A0A0KTG4"/>
<keyword evidence="2" id="KW-0472">Membrane</keyword>
<dbReference type="OrthoDB" id="1921278at2759"/>
<evidence type="ECO:0000256" key="2">
    <source>
        <dbReference type="SAM" id="Phobius"/>
    </source>
</evidence>
<dbReference type="eggNOG" id="ENOG502QRYQ">
    <property type="taxonomic scope" value="Eukaryota"/>
</dbReference>
<reference evidence="4 5" key="2">
    <citation type="journal article" date="2009" name="PLoS ONE">
        <title>An integrated genetic and cytogenetic map of the cucumber genome.</title>
        <authorList>
            <person name="Ren Y."/>
            <person name="Zhang Z."/>
            <person name="Liu J."/>
            <person name="Staub J.E."/>
            <person name="Han Y."/>
            <person name="Cheng Z."/>
            <person name="Li X."/>
            <person name="Lu J."/>
            <person name="Miao H."/>
            <person name="Kang H."/>
            <person name="Xie B."/>
            <person name="Gu X."/>
            <person name="Wang X."/>
            <person name="Du Y."/>
            <person name="Jin W."/>
            <person name="Huang S."/>
        </authorList>
    </citation>
    <scope>NUCLEOTIDE SEQUENCE [LARGE SCALE GENOMIC DNA]</scope>
    <source>
        <strain evidence="5">cv. 9930</strain>
    </source>
</reference>
<reference evidence="4 5" key="3">
    <citation type="journal article" date="2010" name="BMC Genomics">
        <title>Transcriptome sequencing and comparative analysis of cucumber flowers with different sex types.</title>
        <authorList>
            <person name="Guo S."/>
            <person name="Zheng Y."/>
            <person name="Joung J.G."/>
            <person name="Liu S."/>
            <person name="Zhang Z."/>
            <person name="Crasta O.R."/>
            <person name="Sobral B.W."/>
            <person name="Xu Y."/>
            <person name="Huang S."/>
            <person name="Fei Z."/>
        </authorList>
    </citation>
    <scope>NUCLEOTIDE SEQUENCE [LARGE SCALE GENOMIC DNA]</scope>
    <source>
        <strain evidence="5">cv. 9930</strain>
    </source>
</reference>
<feature type="region of interest" description="Disordered" evidence="1">
    <location>
        <begin position="1"/>
        <end position="27"/>
    </location>
</feature>